<organism evidence="1 2">
    <name type="scientific">Pseudomonas putida</name>
    <name type="common">Arthrobacter siderocapsulatus</name>
    <dbReference type="NCBI Taxonomy" id="303"/>
    <lineage>
        <taxon>Bacteria</taxon>
        <taxon>Pseudomonadati</taxon>
        <taxon>Pseudomonadota</taxon>
        <taxon>Gammaproteobacteria</taxon>
        <taxon>Pseudomonadales</taxon>
        <taxon>Pseudomonadaceae</taxon>
        <taxon>Pseudomonas</taxon>
    </lineage>
</organism>
<name>A0A7W2L2M4_PSEPU</name>
<dbReference type="EMBL" id="JACGDG010000014">
    <property type="protein sequence ID" value="MBA6117368.1"/>
    <property type="molecule type" value="Genomic_DNA"/>
</dbReference>
<dbReference type="Gene3D" id="2.80.10.50">
    <property type="match status" value="2"/>
</dbReference>
<sequence>MTRLRKPVRSPHPVRPFCEAAAQQPVAPIDFSYGQKGHGHFTDNREGNLGSATSVLKSKVRPGRFYVTGYQADSDGQHQVFIACLDENGKPDTTFNGSGMVDFTKLSTGNYLNADAVAEDESGNLLVSVSVIQESTTHLWKLGAKGEVDPNFGQGRGYVDTRDLFGVDLVLEKLACHREGAVATALRREEGVFKAVVVALKADGGRDSGFGEEGLLAMSNLIPESPVHILDGIAVIASKTGVQRIVISTYVNLNGDDHAVTSSLSLRGSLDETFGDKGHHWSEVGIINNGFTVEDSSERITLYGQHYSIDDDNSPPTLYRLDYQGKPAPEFNNGQVVRFDIDGAWDHIAEADGSLIGYGSFYDFAMAVRYTSSGQLDTRFVPPHGYGQFGAIVPQHGFYSYTYSMIIDTEKQRMLVSGEDVQQSYRLPCLIAVSLKQAR</sequence>
<comment type="caution">
    <text evidence="1">The sequence shown here is derived from an EMBL/GenBank/DDBJ whole genome shotgun (WGS) entry which is preliminary data.</text>
</comment>
<gene>
    <name evidence="1" type="ORF">H4C47_16715</name>
</gene>
<protein>
    <submittedName>
        <fullName evidence="1">Uncharacterized protein</fullName>
    </submittedName>
</protein>
<evidence type="ECO:0000313" key="1">
    <source>
        <dbReference type="EMBL" id="MBA6117368.1"/>
    </source>
</evidence>
<dbReference type="Proteomes" id="UP000553948">
    <property type="component" value="Unassembled WGS sequence"/>
</dbReference>
<dbReference type="InterPro" id="IPR013431">
    <property type="entry name" value="Delta_60_rpt"/>
</dbReference>
<dbReference type="Pfam" id="PF17164">
    <property type="entry name" value="DUF5122"/>
    <property type="match status" value="1"/>
</dbReference>
<proteinExistence type="predicted"/>
<dbReference type="RefSeq" id="WP_176512613.1">
    <property type="nucleotide sequence ID" value="NZ_CP060529.1"/>
</dbReference>
<reference evidence="1 2" key="1">
    <citation type="submission" date="2020-07" db="EMBL/GenBank/DDBJ databases">
        <title>Diversity of carbapenemase encoding genes among Pseudomonas putida group clinical isolates in a tertiary Brazilian hospital.</title>
        <authorList>
            <person name="Alberto-Lei F."/>
            <person name="Nodari C.S."/>
            <person name="Streling A.P."/>
            <person name="Paulino J.T."/>
            <person name="Bessa-Neto F.O."/>
            <person name="Cayo R."/>
            <person name="Gales A.C."/>
        </authorList>
    </citation>
    <scope>NUCLEOTIDE SEQUENCE [LARGE SCALE GENOMIC DNA]</scope>
    <source>
        <strain evidence="1 2">12464</strain>
    </source>
</reference>
<accession>A0A7W2L2M4</accession>
<dbReference type="AlphaFoldDB" id="A0A7W2L2M4"/>
<evidence type="ECO:0000313" key="2">
    <source>
        <dbReference type="Proteomes" id="UP000553948"/>
    </source>
</evidence>